<evidence type="ECO:0000256" key="1">
    <source>
        <dbReference type="ARBA" id="ARBA00022692"/>
    </source>
</evidence>
<dbReference type="EMBL" id="JAGKHQ010000011">
    <property type="protein sequence ID" value="KAG7504963.1"/>
    <property type="molecule type" value="Genomic_DNA"/>
</dbReference>
<dbReference type="GO" id="GO:0034993">
    <property type="term" value="C:meiotic nuclear membrane microtubule tethering complex"/>
    <property type="evidence" value="ECO:0007669"/>
    <property type="project" value="TreeGrafter"/>
</dbReference>
<feature type="compositionally biased region" description="Polar residues" evidence="6">
    <location>
        <begin position="216"/>
        <end position="240"/>
    </location>
</feature>
<feature type="domain" description="SUN" evidence="8">
    <location>
        <begin position="987"/>
        <end position="1148"/>
    </location>
</feature>
<feature type="region of interest" description="Disordered" evidence="6">
    <location>
        <begin position="216"/>
        <end position="265"/>
    </location>
</feature>
<sequence>MNINLKDALNEDEGLASGLSFSFTRAEAINGVRVRSGVYRLALCASGCWWKLAHLPFQWILIFLDYALGEYQQHTWTPVTRSNQRRMTMDFSQLHTYTPPQCAPENTGYTYSLSSSYSTAALEFEKEHQIAPVYESPRMSRRSLRLQTSAGHYDNESLADYSQNHSSSTSYTNTRRETRTLRSRKQQSNANTLSLSLSQASTPRKALSFSAVSTPINNSSSVQESGMVSGATLHSSTLDQSRQRRTVTTTTTTTSTSVGGHWGKSTTTDHGFSNLNGDTSLSESHTLLANGYICKDCSLHSQEMDSFITRSSSSSSQAAEAYADVHSPSTVPFTSIYSRDRRRNKTGVLMSMSNTCMRYSKRVLTPIVSLITLLYNSVLWLGSTARSLPGKGASVSDSMRRAVSSSLSQMWLFKQTTLNRMMGYRANGYEGQAHSSFCRSMNVKDLVTEETSQLDLNGSLCDDCKGKQYTETHSSILKQSSRPRSLVGPLWSILAYAGYCLLQPAYCVLGVGKALGSGVVAAAQNLLSLFWVLLSAPEKAGRGLLWFLATGWYQLVSLMCLLNVFFLTRCLPKLWKLLLLLLPLLLLFALWWWGPSTSALFAYLPAINLTQWRPASPFTLLSNLIPASAPVPASVPTPETPLEQTPATPVPHALPIPPPVAVSTVDLERLLHVERQLALLWEQVQRGDEKEKQHHGDVLVLYNTLTEQLHTQTNKESLGLWVSSLLDQRLDILRGEFEQDNAHRAKSEEKQKQQHESQALQLADLELLLNALAVKTQELQQKQQQYEQEKEKEVNIPPADTPPVSVGVKQEDHDALLTEVQRLEVELAKIRQDLQSVVGCKGKCEQLDNLQEMISGQVSSQVRKELQVLFFGSGGSGEEQGAVPESLINWLSQRYVSSPDLQASLAALELKVLRNVSLQLDLNRAQTLGEAESQAQSIVQTVTGTVRHTVSAEGLTEEQVKLIVHNALKLYSQDRTGLVDYALESGGGSILSTRCSETYETKTALMSLFGLPLWYFSQSPRVVIQPDVYPGNCWAFKGTQGYLVIRLSLRILPTSFCVEHIPKALSPTGNITSAPRNFTVFGLDDEYQEEGKLLGHYIYQEDGDSLQTFPVTEQNDKSFQIIEVRVLSNWGHPDYTCMYRFRVHGEPRPQ</sequence>
<dbReference type="FunFam" id="2.60.120.260:FF:000009">
    <property type="entry name" value="SUN domain-containing protein 1 isoform X1"/>
    <property type="match status" value="1"/>
</dbReference>
<evidence type="ECO:0000256" key="3">
    <source>
        <dbReference type="ARBA" id="ARBA00023054"/>
    </source>
</evidence>
<dbReference type="AlphaFoldDB" id="A0AAV6RI63"/>
<keyword evidence="10" id="KW-1185">Reference proteome</keyword>
<evidence type="ECO:0000256" key="6">
    <source>
        <dbReference type="SAM" id="MobiDB-lite"/>
    </source>
</evidence>
<comment type="caution">
    <text evidence="9">The sequence shown here is derived from an EMBL/GenBank/DDBJ whole genome shotgun (WGS) entry which is preliminary data.</text>
</comment>
<evidence type="ECO:0000259" key="8">
    <source>
        <dbReference type="PROSITE" id="PS51469"/>
    </source>
</evidence>
<dbReference type="Pfam" id="PF07738">
    <property type="entry name" value="Sad1_UNC"/>
    <property type="match status" value="1"/>
</dbReference>
<feature type="transmembrane region" description="Helical" evidence="7">
    <location>
        <begin position="574"/>
        <end position="594"/>
    </location>
</feature>
<feature type="transmembrane region" description="Helical" evidence="7">
    <location>
        <begin position="486"/>
        <end position="502"/>
    </location>
</feature>
<dbReference type="InterPro" id="IPR045119">
    <property type="entry name" value="SUN1-5"/>
</dbReference>
<keyword evidence="4 7" id="KW-0472">Membrane</keyword>
<dbReference type="Proteomes" id="UP000693946">
    <property type="component" value="Linkage Group LG19"/>
</dbReference>
<evidence type="ECO:0000256" key="5">
    <source>
        <dbReference type="ARBA" id="ARBA00037816"/>
    </source>
</evidence>
<evidence type="ECO:0000256" key="7">
    <source>
        <dbReference type="SAM" id="Phobius"/>
    </source>
</evidence>
<name>A0AAV6RI63_SOLSE</name>
<feature type="transmembrane region" description="Helical" evidence="7">
    <location>
        <begin position="514"/>
        <end position="534"/>
    </location>
</feature>
<keyword evidence="3" id="KW-0175">Coiled coil</keyword>
<feature type="region of interest" description="Disordered" evidence="6">
    <location>
        <begin position="787"/>
        <end position="806"/>
    </location>
</feature>
<dbReference type="PANTHER" id="PTHR12911">
    <property type="entry name" value="SAD1/UNC-84-LIKE PROTEIN-RELATED"/>
    <property type="match status" value="1"/>
</dbReference>
<feature type="compositionally biased region" description="Polar residues" evidence="6">
    <location>
        <begin position="186"/>
        <end position="199"/>
    </location>
</feature>
<feature type="region of interest" description="Disordered" evidence="6">
    <location>
        <begin position="155"/>
        <end position="199"/>
    </location>
</feature>
<dbReference type="InterPro" id="IPR012919">
    <property type="entry name" value="SUN_dom"/>
</dbReference>
<keyword evidence="1 7" id="KW-0812">Transmembrane</keyword>
<evidence type="ECO:0000313" key="9">
    <source>
        <dbReference type="EMBL" id="KAG7504963.1"/>
    </source>
</evidence>
<accession>A0AAV6RI63</accession>
<dbReference type="PANTHER" id="PTHR12911:SF23">
    <property type="entry name" value="SUN DOMAIN-CONTAINING PROTEIN 1"/>
    <property type="match status" value="1"/>
</dbReference>
<proteinExistence type="predicted"/>
<reference evidence="9 10" key="1">
    <citation type="journal article" date="2021" name="Sci. Rep.">
        <title>Chromosome anchoring in Senegalese sole (Solea senegalensis) reveals sex-associated markers and genome rearrangements in flatfish.</title>
        <authorList>
            <person name="Guerrero-Cozar I."/>
            <person name="Gomez-Garrido J."/>
            <person name="Berbel C."/>
            <person name="Martinez-Blanch J.F."/>
            <person name="Alioto T."/>
            <person name="Claros M.G."/>
            <person name="Gagnaire P.A."/>
            <person name="Manchado M."/>
        </authorList>
    </citation>
    <scope>NUCLEOTIDE SEQUENCE [LARGE SCALE GENOMIC DNA]</scope>
    <source>
        <strain evidence="9">Sse05_10M</strain>
    </source>
</reference>
<keyword evidence="2 7" id="KW-1133">Transmembrane helix</keyword>
<comment type="subcellular location">
    <subcellularLocation>
        <location evidence="5">Nucleus inner membrane</location>
        <topology evidence="5">Single-pass type II membrane protein</topology>
    </subcellularLocation>
</comment>
<dbReference type="GO" id="GO:0043495">
    <property type="term" value="F:protein-membrane adaptor activity"/>
    <property type="evidence" value="ECO:0007669"/>
    <property type="project" value="TreeGrafter"/>
</dbReference>
<evidence type="ECO:0000256" key="2">
    <source>
        <dbReference type="ARBA" id="ARBA00022989"/>
    </source>
</evidence>
<feature type="transmembrane region" description="Helical" evidence="7">
    <location>
        <begin position="546"/>
        <end position="567"/>
    </location>
</feature>
<organism evidence="9 10">
    <name type="scientific">Solea senegalensis</name>
    <name type="common">Senegalese sole</name>
    <dbReference type="NCBI Taxonomy" id="28829"/>
    <lineage>
        <taxon>Eukaryota</taxon>
        <taxon>Metazoa</taxon>
        <taxon>Chordata</taxon>
        <taxon>Craniata</taxon>
        <taxon>Vertebrata</taxon>
        <taxon>Euteleostomi</taxon>
        <taxon>Actinopterygii</taxon>
        <taxon>Neopterygii</taxon>
        <taxon>Teleostei</taxon>
        <taxon>Neoteleostei</taxon>
        <taxon>Acanthomorphata</taxon>
        <taxon>Carangaria</taxon>
        <taxon>Pleuronectiformes</taxon>
        <taxon>Pleuronectoidei</taxon>
        <taxon>Soleidae</taxon>
        <taxon>Solea</taxon>
    </lineage>
</organism>
<gene>
    <name evidence="9" type="ORF">JOB18_020195</name>
</gene>
<evidence type="ECO:0000313" key="10">
    <source>
        <dbReference type="Proteomes" id="UP000693946"/>
    </source>
</evidence>
<feature type="compositionally biased region" description="Polar residues" evidence="6">
    <location>
        <begin position="160"/>
        <end position="173"/>
    </location>
</feature>
<protein>
    <recommendedName>
        <fullName evidence="8">SUN domain-containing protein</fullName>
    </recommendedName>
</protein>
<feature type="compositionally biased region" description="Low complexity" evidence="6">
    <location>
        <begin position="246"/>
        <end position="258"/>
    </location>
</feature>
<dbReference type="PROSITE" id="PS51469">
    <property type="entry name" value="SUN"/>
    <property type="match status" value="1"/>
</dbReference>
<evidence type="ECO:0000256" key="4">
    <source>
        <dbReference type="ARBA" id="ARBA00023136"/>
    </source>
</evidence>
<dbReference type="GO" id="GO:0005637">
    <property type="term" value="C:nuclear inner membrane"/>
    <property type="evidence" value="ECO:0007669"/>
    <property type="project" value="UniProtKB-SubCell"/>
</dbReference>